<organism evidence="1 2">
    <name type="scientific">Carboxylicivirga sediminis</name>
    <dbReference type="NCBI Taxonomy" id="2006564"/>
    <lineage>
        <taxon>Bacteria</taxon>
        <taxon>Pseudomonadati</taxon>
        <taxon>Bacteroidota</taxon>
        <taxon>Bacteroidia</taxon>
        <taxon>Marinilabiliales</taxon>
        <taxon>Marinilabiliaceae</taxon>
        <taxon>Carboxylicivirga</taxon>
    </lineage>
</organism>
<dbReference type="RefSeq" id="WP_212191094.1">
    <property type="nucleotide sequence ID" value="NZ_JAGTAR010000016.1"/>
</dbReference>
<evidence type="ECO:0000313" key="1">
    <source>
        <dbReference type="EMBL" id="MBR8536206.1"/>
    </source>
</evidence>
<protein>
    <submittedName>
        <fullName evidence="1">Gliding motility protein GldB</fullName>
    </submittedName>
</protein>
<dbReference type="PROSITE" id="PS51257">
    <property type="entry name" value="PROKAR_LIPOPROTEIN"/>
    <property type="match status" value="1"/>
</dbReference>
<dbReference type="InterPro" id="IPR019853">
    <property type="entry name" value="GldB-like"/>
</dbReference>
<sequence>MMKKFLCYLSVITLLATGCNLSSKGPDVSHIDVNVEPQLFFIDLFEMNEDELPEAIDAISKTYGSYLDAYSQQIIKIGSPSNPEYPNFIKSFLDYEDNRDVYEACKKQFGDTDKLSSDLTKAFRHYKYYFPNATIPEVYFHTSYFNQSIAMDSAWISVSIEKYLGADCQFYEWLSIPFYLRRKMVPEKIVPDIMKAMALGNFSLQMKNEDVLSRMIAQGKLNYFVKQMMPAIQDTLLFDYSKKQMKWCYKHEGDIWASMVEQKHLYNTERMVIQKYVGDSPFTYYFGQDSPGKAAVFIAYRIIDAYMKNHPETNLNDLLNNTDAHEILRESRYRP</sequence>
<accession>A0A941IWY5</accession>
<comment type="caution">
    <text evidence="1">The sequence shown here is derived from an EMBL/GenBank/DDBJ whole genome shotgun (WGS) entry which is preliminary data.</text>
</comment>
<evidence type="ECO:0000313" key="2">
    <source>
        <dbReference type="Proteomes" id="UP000679220"/>
    </source>
</evidence>
<dbReference type="Proteomes" id="UP000679220">
    <property type="component" value="Unassembled WGS sequence"/>
</dbReference>
<gene>
    <name evidence="1" type="ORF">KDU71_11610</name>
</gene>
<dbReference type="AlphaFoldDB" id="A0A941IWY5"/>
<dbReference type="Pfam" id="PF25594">
    <property type="entry name" value="GldB_lipo"/>
    <property type="match status" value="1"/>
</dbReference>
<reference evidence="1" key="1">
    <citation type="journal article" date="2018" name="Int. J. Syst. Evol. Microbiol.">
        <title>Carboxylicivirga sediminis sp. nov., isolated from coastal sediment.</title>
        <authorList>
            <person name="Wang F.Q."/>
            <person name="Ren L.H."/>
            <person name="Zou R.J."/>
            <person name="Sun Y.Z."/>
            <person name="Liu X.J."/>
            <person name="Jiang F."/>
            <person name="Liu L.J."/>
        </authorList>
    </citation>
    <scope>NUCLEOTIDE SEQUENCE</scope>
    <source>
        <strain evidence="1">JR1</strain>
    </source>
</reference>
<name>A0A941IWY5_9BACT</name>
<keyword evidence="2" id="KW-1185">Reference proteome</keyword>
<proteinExistence type="predicted"/>
<reference evidence="1" key="2">
    <citation type="submission" date="2021-04" db="EMBL/GenBank/DDBJ databases">
        <authorList>
            <person name="Zhang T."/>
            <person name="Zhang Y."/>
            <person name="Lu D."/>
            <person name="Zuo D."/>
            <person name="Du Z."/>
        </authorList>
    </citation>
    <scope>NUCLEOTIDE SEQUENCE</scope>
    <source>
        <strain evidence="1">JR1</strain>
    </source>
</reference>
<dbReference type="EMBL" id="JAGTAR010000016">
    <property type="protein sequence ID" value="MBR8536206.1"/>
    <property type="molecule type" value="Genomic_DNA"/>
</dbReference>